<dbReference type="GO" id="GO:0016020">
    <property type="term" value="C:membrane"/>
    <property type="evidence" value="ECO:0007669"/>
    <property type="project" value="UniProtKB-SubCell"/>
</dbReference>
<sequence length="428" mass="48747">MSNYIKNAGWIFCEKFVRIAVGFILFALISRVLNPGEFGLLSYYQTIATMFLAITNLGFDNVLINEFNQNKKHNEIFSTAFWSRIIVSVFVIMLFAVGLYFDDVVLKNKLVLLLCISSLVFQSQNTYISFFQSQLQASVVTKISFCALIISSVFKVYLLLINGDIMWFAFSYSFDFAVSFLFFAFFSYKRNYISINPKHFRLSVLKRLLRSSWPIIASSIIIVLYTRLDQLMIMRMLGADSVAIFSVALKISEAYLFVPAALVTSYYPLISKSPTRENIRFYFDVVFSSSVIMAVVVAIASYFVIPYMFGANYITSYNILIILLFGSIFSILGSACTNLMIVYDLSYLRLVRAVYGLLINFSLNILLIPKYGIIGAAYASFVSQIFASWLSNSLNKKTIECFRIQSMTVVSLGLIGFRQLFIMLFRRG</sequence>
<dbReference type="CDD" id="cd13128">
    <property type="entry name" value="MATE_Wzx_like"/>
    <property type="match status" value="1"/>
</dbReference>
<feature type="transmembrane region" description="Helical" evidence="5">
    <location>
        <begin position="110"/>
        <end position="131"/>
    </location>
</feature>
<dbReference type="InterPro" id="IPR002797">
    <property type="entry name" value="Polysacc_synth"/>
</dbReference>
<dbReference type="PANTHER" id="PTHR43424">
    <property type="entry name" value="LOCUS PUTATIVE PROTEIN 1-RELATED"/>
    <property type="match status" value="1"/>
</dbReference>
<feature type="transmembrane region" description="Helical" evidence="5">
    <location>
        <begin position="76"/>
        <end position="98"/>
    </location>
</feature>
<feature type="transmembrane region" description="Helical" evidence="5">
    <location>
        <begin position="42"/>
        <end position="64"/>
    </location>
</feature>
<reference evidence="6 7" key="1">
    <citation type="submission" date="2019-01" db="EMBL/GenBank/DDBJ databases">
        <title>Genomic analysis of febrile catheter-associated UTI E. coli isolates.</title>
        <authorList>
            <person name="Potter R."/>
            <person name="Zou Z."/>
            <person name="Henderson J."/>
            <person name="Dantas G."/>
        </authorList>
    </citation>
    <scope>NUCLEOTIDE SEQUENCE [LARGE SCALE GENOMIC DNA]</scope>
    <source>
        <strain evidence="6 7">49_rectal</strain>
    </source>
</reference>
<evidence type="ECO:0000256" key="5">
    <source>
        <dbReference type="SAM" id="Phobius"/>
    </source>
</evidence>
<feature type="transmembrane region" description="Helical" evidence="5">
    <location>
        <begin position="167"/>
        <end position="188"/>
    </location>
</feature>
<feature type="transmembrane region" description="Helical" evidence="5">
    <location>
        <begin position="143"/>
        <end position="161"/>
    </location>
</feature>
<protein>
    <submittedName>
        <fullName evidence="6">Flippase</fullName>
    </submittedName>
</protein>
<evidence type="ECO:0000256" key="2">
    <source>
        <dbReference type="ARBA" id="ARBA00022692"/>
    </source>
</evidence>
<feature type="transmembrane region" description="Helical" evidence="5">
    <location>
        <begin position="208"/>
        <end position="228"/>
    </location>
</feature>
<keyword evidence="4 5" id="KW-0472">Membrane</keyword>
<comment type="caution">
    <text evidence="6">The sequence shown here is derived from an EMBL/GenBank/DDBJ whole genome shotgun (WGS) entry which is preliminary data.</text>
</comment>
<keyword evidence="3 5" id="KW-1133">Transmembrane helix</keyword>
<dbReference type="AlphaFoldDB" id="A0A9Q7NY07"/>
<dbReference type="InterPro" id="IPR052556">
    <property type="entry name" value="PolySynth_Transporter"/>
</dbReference>
<dbReference type="PANTHER" id="PTHR43424:SF1">
    <property type="entry name" value="LOCUS PUTATIVE PROTEIN 1-RELATED"/>
    <property type="match status" value="1"/>
</dbReference>
<feature type="transmembrane region" description="Helical" evidence="5">
    <location>
        <begin position="12"/>
        <end position="30"/>
    </location>
</feature>
<dbReference type="Pfam" id="PF01943">
    <property type="entry name" value="Polysacc_synt"/>
    <property type="match status" value="1"/>
</dbReference>
<proteinExistence type="predicted"/>
<evidence type="ECO:0000313" key="7">
    <source>
        <dbReference type="Proteomes" id="UP000290652"/>
    </source>
</evidence>
<dbReference type="Proteomes" id="UP000290652">
    <property type="component" value="Unassembled WGS sequence"/>
</dbReference>
<feature type="transmembrane region" description="Helical" evidence="5">
    <location>
        <begin position="248"/>
        <end position="269"/>
    </location>
</feature>
<keyword evidence="2 5" id="KW-0812">Transmembrane</keyword>
<feature type="transmembrane region" description="Helical" evidence="5">
    <location>
        <begin position="317"/>
        <end position="343"/>
    </location>
</feature>
<gene>
    <name evidence="6" type="ORF">EPS97_07090</name>
</gene>
<evidence type="ECO:0000256" key="3">
    <source>
        <dbReference type="ARBA" id="ARBA00022989"/>
    </source>
</evidence>
<feature type="transmembrane region" description="Helical" evidence="5">
    <location>
        <begin position="281"/>
        <end position="305"/>
    </location>
</feature>
<evidence type="ECO:0000256" key="4">
    <source>
        <dbReference type="ARBA" id="ARBA00023136"/>
    </source>
</evidence>
<organism evidence="6 7">
    <name type="scientific">Escherichia coli</name>
    <dbReference type="NCBI Taxonomy" id="562"/>
    <lineage>
        <taxon>Bacteria</taxon>
        <taxon>Pseudomonadati</taxon>
        <taxon>Pseudomonadota</taxon>
        <taxon>Gammaproteobacteria</taxon>
        <taxon>Enterobacterales</taxon>
        <taxon>Enterobacteriaceae</taxon>
        <taxon>Escherichia</taxon>
    </lineage>
</organism>
<dbReference type="RefSeq" id="WP_000073844.1">
    <property type="nucleotide sequence ID" value="NZ_AP026937.1"/>
</dbReference>
<evidence type="ECO:0000256" key="1">
    <source>
        <dbReference type="ARBA" id="ARBA00004141"/>
    </source>
</evidence>
<evidence type="ECO:0000313" key="6">
    <source>
        <dbReference type="EMBL" id="RXB32169.1"/>
    </source>
</evidence>
<dbReference type="EMBL" id="SCIU01000009">
    <property type="protein sequence ID" value="RXB32169.1"/>
    <property type="molecule type" value="Genomic_DNA"/>
</dbReference>
<comment type="subcellular location">
    <subcellularLocation>
        <location evidence="1">Membrane</location>
        <topology evidence="1">Multi-pass membrane protein</topology>
    </subcellularLocation>
</comment>
<feature type="transmembrane region" description="Helical" evidence="5">
    <location>
        <begin position="404"/>
        <end position="425"/>
    </location>
</feature>
<accession>A0A9Q7NY07</accession>
<name>A0A9Q7NY07_ECOLX</name>